<evidence type="ECO:0000259" key="5">
    <source>
        <dbReference type="PROSITE" id="PS50850"/>
    </source>
</evidence>
<feature type="transmembrane region" description="Helical" evidence="4">
    <location>
        <begin position="212"/>
        <end position="231"/>
    </location>
</feature>
<feature type="transmembrane region" description="Helical" evidence="4">
    <location>
        <begin position="132"/>
        <end position="152"/>
    </location>
</feature>
<dbReference type="InterPro" id="IPR020846">
    <property type="entry name" value="MFS_dom"/>
</dbReference>
<keyword evidence="3 4" id="KW-0472">Membrane</keyword>
<dbReference type="SUPFAM" id="SSF103473">
    <property type="entry name" value="MFS general substrate transporter"/>
    <property type="match status" value="1"/>
</dbReference>
<dbReference type="AlphaFoldDB" id="A0A4Q9FAL0"/>
<evidence type="ECO:0000256" key="1">
    <source>
        <dbReference type="ARBA" id="ARBA00022692"/>
    </source>
</evidence>
<feature type="transmembrane region" description="Helical" evidence="4">
    <location>
        <begin position="7"/>
        <end position="25"/>
    </location>
</feature>
<feature type="transmembrane region" description="Helical" evidence="4">
    <location>
        <begin position="251"/>
        <end position="270"/>
    </location>
</feature>
<keyword evidence="7" id="KW-1185">Reference proteome</keyword>
<proteinExistence type="predicted"/>
<gene>
    <name evidence="6" type="ORF">EYD45_15290</name>
</gene>
<reference evidence="6 7" key="1">
    <citation type="submission" date="2019-02" db="EMBL/GenBank/DDBJ databases">
        <title>Hyunsoonleella sp., isolated from marine sediment.</title>
        <authorList>
            <person name="Liu B.-T."/>
        </authorList>
    </citation>
    <scope>NUCLEOTIDE SEQUENCE [LARGE SCALE GENOMIC DNA]</scope>
    <source>
        <strain evidence="6 7">T58</strain>
    </source>
</reference>
<dbReference type="InterPro" id="IPR011701">
    <property type="entry name" value="MFS"/>
</dbReference>
<keyword evidence="2 4" id="KW-1133">Transmembrane helix</keyword>
<accession>A0A4Q9FAL0</accession>
<evidence type="ECO:0000256" key="4">
    <source>
        <dbReference type="SAM" id="Phobius"/>
    </source>
</evidence>
<comment type="caution">
    <text evidence="6">The sequence shown here is derived from an EMBL/GenBank/DDBJ whole genome shotgun (WGS) entry which is preliminary data.</text>
</comment>
<feature type="transmembrane region" description="Helical" evidence="4">
    <location>
        <begin position="341"/>
        <end position="364"/>
    </location>
</feature>
<evidence type="ECO:0000256" key="3">
    <source>
        <dbReference type="ARBA" id="ARBA00023136"/>
    </source>
</evidence>
<dbReference type="Pfam" id="PF07690">
    <property type="entry name" value="MFS_1"/>
    <property type="match status" value="1"/>
</dbReference>
<dbReference type="GO" id="GO:0005886">
    <property type="term" value="C:plasma membrane"/>
    <property type="evidence" value="ECO:0007669"/>
    <property type="project" value="TreeGrafter"/>
</dbReference>
<feature type="transmembrane region" description="Helical" evidence="4">
    <location>
        <begin position="77"/>
        <end position="96"/>
    </location>
</feature>
<feature type="transmembrane region" description="Helical" evidence="4">
    <location>
        <begin position="282"/>
        <end position="302"/>
    </location>
</feature>
<evidence type="ECO:0000256" key="2">
    <source>
        <dbReference type="ARBA" id="ARBA00022989"/>
    </source>
</evidence>
<feature type="transmembrane region" description="Helical" evidence="4">
    <location>
        <begin position="370"/>
        <end position="388"/>
    </location>
</feature>
<keyword evidence="1 4" id="KW-0812">Transmembrane</keyword>
<protein>
    <submittedName>
        <fullName evidence="6">MFS transporter</fullName>
    </submittedName>
</protein>
<dbReference type="GO" id="GO:0022857">
    <property type="term" value="F:transmembrane transporter activity"/>
    <property type="evidence" value="ECO:0007669"/>
    <property type="project" value="InterPro"/>
</dbReference>
<dbReference type="PANTHER" id="PTHR23521:SF3">
    <property type="entry name" value="MFS TRANSPORTER"/>
    <property type="match status" value="1"/>
</dbReference>
<organism evidence="6 7">
    <name type="scientific">Hyunsoonleella flava</name>
    <dbReference type="NCBI Taxonomy" id="2527939"/>
    <lineage>
        <taxon>Bacteria</taxon>
        <taxon>Pseudomonadati</taxon>
        <taxon>Bacteroidota</taxon>
        <taxon>Flavobacteriia</taxon>
        <taxon>Flavobacteriales</taxon>
        <taxon>Flavobacteriaceae</taxon>
    </lineage>
</organism>
<dbReference type="EMBL" id="SIRT01000016">
    <property type="protein sequence ID" value="TBM99779.1"/>
    <property type="molecule type" value="Genomic_DNA"/>
</dbReference>
<dbReference type="Proteomes" id="UP000291142">
    <property type="component" value="Unassembled WGS sequence"/>
</dbReference>
<evidence type="ECO:0000313" key="6">
    <source>
        <dbReference type="EMBL" id="TBM99779.1"/>
    </source>
</evidence>
<dbReference type="Gene3D" id="1.20.1250.20">
    <property type="entry name" value="MFS general substrate transporter like domains"/>
    <property type="match status" value="2"/>
</dbReference>
<name>A0A4Q9FAL0_9FLAO</name>
<dbReference type="PROSITE" id="PS50850">
    <property type="entry name" value="MFS"/>
    <property type="match status" value="1"/>
</dbReference>
<feature type="transmembrane region" description="Helical" evidence="4">
    <location>
        <begin position="164"/>
        <end position="184"/>
    </location>
</feature>
<dbReference type="InterPro" id="IPR036259">
    <property type="entry name" value="MFS_trans_sf"/>
</dbReference>
<evidence type="ECO:0000313" key="7">
    <source>
        <dbReference type="Proteomes" id="UP000291142"/>
    </source>
</evidence>
<sequence>MLKPIKNYVLPIIVFAQFCCTSLWFAGNGVMSAITDNFNLNNYALGYLTSAVQLGFIIGTLVFALYTITDRFSPSKVFFLSAILSATFNVLIVFEFNTLSSLVLFRFFTGFFLAGIYPVGMKIAADYFKENLGKSLGFLVGALVIGTSLPHLLKSIGSLPSWRFVIYITSGLATLGGLFILSFVRNGPYRKPALKFDFTIVYKVFKQPKFRAAAFGYFGHMWELYAFWAFLPMVVNAYLLHHKLINFDSSLVSFTVIVIGAMGCILTGYLSQKYATKKLATIALAVSCACCILSPLFFILVIHQLGFVFLLVWGMAIIADSPLFSTLVAQHAEPEVKGTALTIVNSIGFAITILSIQLLNSLIAVMDIRYLFVILAIGPMLGLFGLYYPSNRP</sequence>
<feature type="transmembrane region" description="Helical" evidence="4">
    <location>
        <begin position="45"/>
        <end position="65"/>
    </location>
</feature>
<feature type="transmembrane region" description="Helical" evidence="4">
    <location>
        <begin position="308"/>
        <end position="329"/>
    </location>
</feature>
<feature type="transmembrane region" description="Helical" evidence="4">
    <location>
        <begin position="102"/>
        <end position="120"/>
    </location>
</feature>
<dbReference type="OrthoDB" id="9781976at2"/>
<dbReference type="PANTHER" id="PTHR23521">
    <property type="entry name" value="TRANSPORTER MFS SUPERFAMILY"/>
    <property type="match status" value="1"/>
</dbReference>
<feature type="domain" description="Major facilitator superfamily (MFS) profile" evidence="5">
    <location>
        <begin position="1"/>
        <end position="393"/>
    </location>
</feature>